<evidence type="ECO:0000256" key="4">
    <source>
        <dbReference type="ARBA" id="ARBA00022692"/>
    </source>
</evidence>
<keyword evidence="2 7" id="KW-1003">Cell membrane</keyword>
<gene>
    <name evidence="7 8" type="primary">lgt</name>
    <name evidence="8" type="ORF">MAMT_01102</name>
</gene>
<feature type="transmembrane region" description="Helical" evidence="7">
    <location>
        <begin position="252"/>
        <end position="277"/>
    </location>
</feature>
<comment type="function">
    <text evidence="7">Catalyzes the transfer of the diacylglyceryl group from phosphatidylglycerol to the sulfhydryl group of the N-terminal cysteine of a prolipoprotein, the first step in the formation of mature lipoproteins.</text>
</comment>
<feature type="transmembrane region" description="Helical" evidence="7">
    <location>
        <begin position="224"/>
        <end position="240"/>
    </location>
</feature>
<evidence type="ECO:0000256" key="2">
    <source>
        <dbReference type="ARBA" id="ARBA00022475"/>
    </source>
</evidence>
<comment type="pathway">
    <text evidence="7">Protein modification; lipoprotein biosynthesis (diacylglyceryl transfer).</text>
</comment>
<evidence type="ECO:0000256" key="7">
    <source>
        <dbReference type="HAMAP-Rule" id="MF_01147"/>
    </source>
</evidence>
<dbReference type="Proteomes" id="UP000334923">
    <property type="component" value="Unassembled WGS sequence"/>
</dbReference>
<keyword evidence="6 7" id="KW-0472">Membrane</keyword>
<keyword evidence="8" id="KW-0328">Glycosyltransferase</keyword>
<feature type="transmembrane region" description="Helical" evidence="7">
    <location>
        <begin position="37"/>
        <end position="55"/>
    </location>
</feature>
<organism evidence="8 9">
    <name type="scientific">Methylacidimicrobium tartarophylax</name>
    <dbReference type="NCBI Taxonomy" id="1041768"/>
    <lineage>
        <taxon>Bacteria</taxon>
        <taxon>Pseudomonadati</taxon>
        <taxon>Verrucomicrobiota</taxon>
        <taxon>Methylacidimicrobium</taxon>
    </lineage>
</organism>
<evidence type="ECO:0000256" key="3">
    <source>
        <dbReference type="ARBA" id="ARBA00022679"/>
    </source>
</evidence>
<feature type="transmembrane region" description="Helical" evidence="7">
    <location>
        <begin position="142"/>
        <end position="163"/>
    </location>
</feature>
<dbReference type="PROSITE" id="PS01311">
    <property type="entry name" value="LGT"/>
    <property type="match status" value="1"/>
</dbReference>
<comment type="subcellular location">
    <subcellularLocation>
        <location evidence="7">Cell membrane</location>
        <topology evidence="7">Multi-pass membrane protein</topology>
    </subcellularLocation>
</comment>
<evidence type="ECO:0000313" key="9">
    <source>
        <dbReference type="Proteomes" id="UP000334923"/>
    </source>
</evidence>
<reference evidence="8 9" key="1">
    <citation type="submission" date="2019-09" db="EMBL/GenBank/DDBJ databases">
        <authorList>
            <person name="Cremers G."/>
        </authorList>
    </citation>
    <scope>NUCLEOTIDE SEQUENCE [LARGE SCALE GENOMIC DNA]</scope>
    <source>
        <strain evidence="8">4A</strain>
    </source>
</reference>
<keyword evidence="4 7" id="KW-0812">Transmembrane</keyword>
<dbReference type="EC" id="2.5.1.145" evidence="7"/>
<feature type="binding site" evidence="7">
    <location>
        <position position="158"/>
    </location>
    <ligand>
        <name>a 1,2-diacyl-sn-glycero-3-phospho-(1'-sn-glycerol)</name>
        <dbReference type="ChEBI" id="CHEBI:64716"/>
    </ligand>
</feature>
<feature type="transmembrane region" description="Helical" evidence="7">
    <location>
        <begin position="75"/>
        <end position="97"/>
    </location>
</feature>
<keyword evidence="5 7" id="KW-1133">Transmembrane helix</keyword>
<comment type="catalytic activity">
    <reaction evidence="7">
        <text>L-cysteinyl-[prolipoprotein] + a 1,2-diacyl-sn-glycero-3-phospho-(1'-sn-glycerol) = an S-1,2-diacyl-sn-glyceryl-L-cysteinyl-[prolipoprotein] + sn-glycerol 1-phosphate + H(+)</text>
        <dbReference type="Rhea" id="RHEA:56712"/>
        <dbReference type="Rhea" id="RHEA-COMP:14679"/>
        <dbReference type="Rhea" id="RHEA-COMP:14680"/>
        <dbReference type="ChEBI" id="CHEBI:15378"/>
        <dbReference type="ChEBI" id="CHEBI:29950"/>
        <dbReference type="ChEBI" id="CHEBI:57685"/>
        <dbReference type="ChEBI" id="CHEBI:64716"/>
        <dbReference type="ChEBI" id="CHEBI:140658"/>
        <dbReference type="EC" id="2.5.1.145"/>
    </reaction>
</comment>
<sequence>MPRNPLRHSLGPPLLMLAYYVDNLSPYLVRFPGGWGIRYYGLAYLLGFLFLWWGLHYQQKKGWLRLSHRQIDDLVFWLALGGVIAGGRLGYCLFYDLPHILTHPLELFALWRGGMSSHGGIAGVLIVLFLSARRWKLPFFHLADAVVWCTPVGLGLGRIANFINGELWGRPSTVPWAVVFPEAPPLLGVPMPRHPSQLYEAALEGLFLFALVAWLRARGSREGTVALSFLAGYSVVRILAECFREPDAQIGFYFGFLTQGQILSGITLVLAGMLWWLRRRRYL</sequence>
<protein>
    <recommendedName>
        <fullName evidence="7">Phosphatidylglycerol--prolipoprotein diacylglyceryl transferase</fullName>
        <ecNumber evidence="7">2.5.1.145</ecNumber>
    </recommendedName>
</protein>
<dbReference type="InterPro" id="IPR001640">
    <property type="entry name" value="Lgt"/>
</dbReference>
<dbReference type="UniPathway" id="UPA00664"/>
<dbReference type="Pfam" id="PF01790">
    <property type="entry name" value="LGT"/>
    <property type="match status" value="1"/>
</dbReference>
<keyword evidence="9" id="KW-1185">Reference proteome</keyword>
<proteinExistence type="inferred from homology"/>
<dbReference type="PANTHER" id="PTHR30589:SF0">
    <property type="entry name" value="PHOSPHATIDYLGLYCEROL--PROLIPOPROTEIN DIACYLGLYCERYL TRANSFERASE"/>
    <property type="match status" value="1"/>
</dbReference>
<dbReference type="EMBL" id="CABFVA020000065">
    <property type="protein sequence ID" value="VVM06283.1"/>
    <property type="molecule type" value="Genomic_DNA"/>
</dbReference>
<dbReference type="GO" id="GO:0005886">
    <property type="term" value="C:plasma membrane"/>
    <property type="evidence" value="ECO:0007669"/>
    <property type="project" value="UniProtKB-SubCell"/>
</dbReference>
<dbReference type="HAMAP" id="MF_01147">
    <property type="entry name" value="Lgt"/>
    <property type="match status" value="1"/>
</dbReference>
<name>A0A5E6MEN0_9BACT</name>
<feature type="transmembrane region" description="Helical" evidence="7">
    <location>
        <begin position="109"/>
        <end position="130"/>
    </location>
</feature>
<dbReference type="NCBIfam" id="TIGR00544">
    <property type="entry name" value="lgt"/>
    <property type="match status" value="1"/>
</dbReference>
<comment type="similarity">
    <text evidence="1 7">Belongs to the Lgt family.</text>
</comment>
<evidence type="ECO:0000313" key="8">
    <source>
        <dbReference type="EMBL" id="VVM06283.1"/>
    </source>
</evidence>
<keyword evidence="8" id="KW-0449">Lipoprotein</keyword>
<feature type="transmembrane region" description="Helical" evidence="7">
    <location>
        <begin position="198"/>
        <end position="217"/>
    </location>
</feature>
<dbReference type="GO" id="GO:0008961">
    <property type="term" value="F:phosphatidylglycerol-prolipoprotein diacylglyceryl transferase activity"/>
    <property type="evidence" value="ECO:0007669"/>
    <property type="project" value="UniProtKB-UniRule"/>
</dbReference>
<dbReference type="PANTHER" id="PTHR30589">
    <property type="entry name" value="PROLIPOPROTEIN DIACYLGLYCERYL TRANSFERASE"/>
    <property type="match status" value="1"/>
</dbReference>
<accession>A0A5E6MEN0</accession>
<evidence type="ECO:0000256" key="6">
    <source>
        <dbReference type="ARBA" id="ARBA00023136"/>
    </source>
</evidence>
<evidence type="ECO:0000256" key="5">
    <source>
        <dbReference type="ARBA" id="ARBA00022989"/>
    </source>
</evidence>
<dbReference type="GO" id="GO:0042158">
    <property type="term" value="P:lipoprotein biosynthetic process"/>
    <property type="evidence" value="ECO:0007669"/>
    <property type="project" value="UniProtKB-UniRule"/>
</dbReference>
<keyword evidence="3 7" id="KW-0808">Transferase</keyword>
<evidence type="ECO:0000256" key="1">
    <source>
        <dbReference type="ARBA" id="ARBA00007150"/>
    </source>
</evidence>
<dbReference type="AlphaFoldDB" id="A0A5E6MEN0"/>